<dbReference type="Proteomes" id="UP000284120">
    <property type="component" value="Unassembled WGS sequence"/>
</dbReference>
<evidence type="ECO:0000313" key="1">
    <source>
        <dbReference type="EMBL" id="RWU06362.1"/>
    </source>
</evidence>
<keyword evidence="2" id="KW-1185">Reference proteome</keyword>
<name>A0A3S3PYJ4_9SPHI</name>
<reference evidence="1 2" key="1">
    <citation type="submission" date="2018-06" db="EMBL/GenBank/DDBJ databases">
        <title>Pedobacter endophyticus sp. nov., an endophytic bacterium isolated from a leaf of Triticum aestivum.</title>
        <authorList>
            <person name="Zhang L."/>
        </authorList>
    </citation>
    <scope>NUCLEOTIDE SEQUENCE [LARGE SCALE GENOMIC DNA]</scope>
    <source>
        <strain evidence="1 2">CM134L-2</strain>
    </source>
</reference>
<evidence type="ECO:0008006" key="3">
    <source>
        <dbReference type="Google" id="ProtNLM"/>
    </source>
</evidence>
<dbReference type="EMBL" id="SAYW01000004">
    <property type="protein sequence ID" value="RWU06362.1"/>
    <property type="molecule type" value="Genomic_DNA"/>
</dbReference>
<comment type="caution">
    <text evidence="1">The sequence shown here is derived from an EMBL/GenBank/DDBJ whole genome shotgun (WGS) entry which is preliminary data.</text>
</comment>
<gene>
    <name evidence="1" type="ORF">DPV69_13825</name>
</gene>
<dbReference type="PROSITE" id="PS51257">
    <property type="entry name" value="PROKAR_LIPOPROTEIN"/>
    <property type="match status" value="1"/>
</dbReference>
<dbReference type="RefSeq" id="WP_113647973.1">
    <property type="nucleotide sequence ID" value="NZ_QMHN01000004.1"/>
</dbReference>
<evidence type="ECO:0000313" key="2">
    <source>
        <dbReference type="Proteomes" id="UP000284120"/>
    </source>
</evidence>
<protein>
    <recommendedName>
        <fullName evidence="3">Lipocalin-like domain-containing protein</fullName>
    </recommendedName>
</protein>
<proteinExistence type="predicted"/>
<organism evidence="1 2">
    <name type="scientific">Pedobacter chitinilyticus</name>
    <dbReference type="NCBI Taxonomy" id="2233776"/>
    <lineage>
        <taxon>Bacteria</taxon>
        <taxon>Pseudomonadati</taxon>
        <taxon>Bacteroidota</taxon>
        <taxon>Sphingobacteriia</taxon>
        <taxon>Sphingobacteriales</taxon>
        <taxon>Sphingobacteriaceae</taxon>
        <taxon>Pedobacter</taxon>
    </lineage>
</organism>
<accession>A0A3S3PYJ4</accession>
<dbReference type="AlphaFoldDB" id="A0A3S3PYJ4"/>
<sequence>MKRTLFLLFIAFTTFTACKKDPQEKLEGRWNQTKLYVVQTSKDTKTEENITYKIGESYIVFSDNTFKSYQDGKLSDNGTFTATENSITLTRGESSATSVLRWNSKKEIVIIGEIHDLPSNSIKVELTFRKH</sequence>